<name>A0A9N8HQQ0_9STRA</name>
<protein>
    <submittedName>
        <fullName evidence="1">Ergosterol biosynthesis ERG4/ERG24 family</fullName>
    </submittedName>
</protein>
<gene>
    <name evidence="1" type="ORF">SEMRO_1186_G250330.1</name>
</gene>
<dbReference type="Pfam" id="PF06966">
    <property type="entry name" value="DUF1295"/>
    <property type="match status" value="1"/>
</dbReference>
<dbReference type="Gene3D" id="1.20.120.1630">
    <property type="match status" value="1"/>
</dbReference>
<organism evidence="1 2">
    <name type="scientific">Seminavis robusta</name>
    <dbReference type="NCBI Taxonomy" id="568900"/>
    <lineage>
        <taxon>Eukaryota</taxon>
        <taxon>Sar</taxon>
        <taxon>Stramenopiles</taxon>
        <taxon>Ochrophyta</taxon>
        <taxon>Bacillariophyta</taxon>
        <taxon>Bacillariophyceae</taxon>
        <taxon>Bacillariophycidae</taxon>
        <taxon>Naviculales</taxon>
        <taxon>Naviculaceae</taxon>
        <taxon>Seminavis</taxon>
    </lineage>
</organism>
<proteinExistence type="predicted"/>
<reference evidence="1" key="1">
    <citation type="submission" date="2020-06" db="EMBL/GenBank/DDBJ databases">
        <authorList>
            <consortium name="Plant Systems Biology data submission"/>
        </authorList>
    </citation>
    <scope>NUCLEOTIDE SEQUENCE</scope>
    <source>
        <strain evidence="1">D6</strain>
    </source>
</reference>
<dbReference type="OrthoDB" id="67965at2759"/>
<dbReference type="InterPro" id="IPR010721">
    <property type="entry name" value="UstE-like"/>
</dbReference>
<dbReference type="Proteomes" id="UP001153069">
    <property type="component" value="Unassembled WGS sequence"/>
</dbReference>
<comment type="caution">
    <text evidence="1">The sequence shown here is derived from an EMBL/GenBank/DDBJ whole genome shotgun (WGS) entry which is preliminary data.</text>
</comment>
<accession>A0A9N8HQQ0</accession>
<evidence type="ECO:0000313" key="1">
    <source>
        <dbReference type="EMBL" id="CAB9521335.1"/>
    </source>
</evidence>
<dbReference type="AlphaFoldDB" id="A0A9N8HQQ0"/>
<keyword evidence="2" id="KW-1185">Reference proteome</keyword>
<evidence type="ECO:0000313" key="2">
    <source>
        <dbReference type="Proteomes" id="UP001153069"/>
    </source>
</evidence>
<dbReference type="EMBL" id="CAICTM010001184">
    <property type="protein sequence ID" value="CAB9521335.1"/>
    <property type="molecule type" value="Genomic_DNA"/>
</dbReference>
<sequence length="242" mass="27748">MPTFFFRSSEFKGAPGLELSRVVAAAMHLSIPLVMYSAMYNGVVFHWLSQYINLHELSEDRKALYLFLDCFYSVRWAIGVLIMQGELTLSLGIIVALKHLLCDEFGYGVGSMLVNSWGTRTGPLTTRDYTCAFLMIVAGILQHGSEIQRWLFKRNPSNKGKIHTGGLFYYARGINHTGHILRDMAHVLMVPNLFFVLFYPVPDYDLACQIVPETQNHMKQKYGEQWEKYEKQTPYVFLPGLF</sequence>